<sequence>MTNLEQIEALLFISGDEGITLDQLVRATGFMRPAVHDLLETLSQKYAVNPDSAIEVLISEDHYRLATKAELSDLVKKYFETPLSTSLSPASLEVLAIVAYQQPITRIEIDEIRGVQSSSTVQKLVLRRLIDASGRLDEPGRPKVYQTTPTFLDYFGLKSIDELPPLPDQSEPAEADSSELFLTAFNQQLESSSEDEELGEE</sequence>
<dbReference type="RefSeq" id="WP_109249508.1">
    <property type="nucleotide sequence ID" value="NZ_QCXQ01000001.1"/>
</dbReference>
<keyword evidence="7" id="KW-1185">Reference proteome</keyword>
<dbReference type="NCBIfam" id="TIGR00281">
    <property type="entry name" value="SMC-Scp complex subunit ScpB"/>
    <property type="match status" value="1"/>
</dbReference>
<accession>A0A2V1N465</accession>
<dbReference type="PANTHER" id="PTHR34298">
    <property type="entry name" value="SEGREGATION AND CONDENSATION PROTEIN B"/>
    <property type="match status" value="1"/>
</dbReference>
<comment type="subunit">
    <text evidence="5">Homodimer. Homodimerization may be required to stabilize the binding of ScpA to the Smc head domains. Component of a cohesin-like complex composed of ScpA, ScpB and the Smc homodimer, in which ScpA and ScpB bind to the head domain of Smc. The presence of the three proteins is required for the association of the complex with DNA.</text>
</comment>
<protein>
    <recommendedName>
        <fullName evidence="5">Segregation and condensation protein B</fullName>
    </recommendedName>
</protein>
<dbReference type="InterPro" id="IPR036388">
    <property type="entry name" value="WH-like_DNA-bd_sf"/>
</dbReference>
<comment type="function">
    <text evidence="5">Participates in chromosomal partition during cell division. May act via the formation of a condensin-like complex containing Smc and ScpA that pull DNA away from mid-cell into both cell halves.</text>
</comment>
<comment type="caution">
    <text evidence="6">The sequence shown here is derived from an EMBL/GenBank/DDBJ whole genome shotgun (WGS) entry which is preliminary data.</text>
</comment>
<keyword evidence="2 5" id="KW-0132">Cell division</keyword>
<evidence type="ECO:0000256" key="4">
    <source>
        <dbReference type="ARBA" id="ARBA00023306"/>
    </source>
</evidence>
<dbReference type="Proteomes" id="UP000245080">
    <property type="component" value="Unassembled WGS sequence"/>
</dbReference>
<dbReference type="Pfam" id="PF04079">
    <property type="entry name" value="SMC_ScpB"/>
    <property type="match status" value="1"/>
</dbReference>
<keyword evidence="3 5" id="KW-0159">Chromosome partition</keyword>
<evidence type="ECO:0000256" key="2">
    <source>
        <dbReference type="ARBA" id="ARBA00022618"/>
    </source>
</evidence>
<dbReference type="EMBL" id="QCXQ01000001">
    <property type="protein sequence ID" value="PWG00795.1"/>
    <property type="molecule type" value="Genomic_DNA"/>
</dbReference>
<dbReference type="SUPFAM" id="SSF46785">
    <property type="entry name" value="Winged helix' DNA-binding domain"/>
    <property type="match status" value="2"/>
</dbReference>
<dbReference type="OrthoDB" id="9806226at2"/>
<evidence type="ECO:0000256" key="1">
    <source>
        <dbReference type="ARBA" id="ARBA00022490"/>
    </source>
</evidence>
<reference evidence="6 7" key="1">
    <citation type="journal article" date="2018" name="Int. J. Syst. Evol. Microbiol.">
        <title>Lactobacillus bambusae sp. nov., isolated from a traditional fermented Ma-bamboo shoots of Taiwan.</title>
        <authorList>
            <person name="Wang L.-T."/>
        </authorList>
    </citation>
    <scope>NUCLEOTIDE SEQUENCE [LARGE SCALE GENOMIC DNA]</scope>
    <source>
        <strain evidence="6 7">BS-W1</strain>
    </source>
</reference>
<keyword evidence="1 5" id="KW-0963">Cytoplasm</keyword>
<dbReference type="HAMAP" id="MF_01804">
    <property type="entry name" value="ScpB"/>
    <property type="match status" value="1"/>
</dbReference>
<evidence type="ECO:0000313" key="7">
    <source>
        <dbReference type="Proteomes" id="UP000245080"/>
    </source>
</evidence>
<name>A0A2V1N465_9LACO</name>
<gene>
    <name evidence="5 6" type="primary">scpB</name>
    <name evidence="6" type="ORF">DCM90_01055</name>
</gene>
<comment type="similarity">
    <text evidence="5">Belongs to the ScpB family.</text>
</comment>
<dbReference type="PIRSF" id="PIRSF019345">
    <property type="entry name" value="ScpB"/>
    <property type="match status" value="1"/>
</dbReference>
<dbReference type="PANTHER" id="PTHR34298:SF2">
    <property type="entry name" value="SEGREGATION AND CONDENSATION PROTEIN B"/>
    <property type="match status" value="1"/>
</dbReference>
<evidence type="ECO:0000313" key="6">
    <source>
        <dbReference type="EMBL" id="PWG00795.1"/>
    </source>
</evidence>
<keyword evidence="4 5" id="KW-0131">Cell cycle</keyword>
<proteinExistence type="inferred from homology"/>
<organism evidence="6 7">
    <name type="scientific">Levilactobacillus bambusae</name>
    <dbReference type="NCBI Taxonomy" id="2024736"/>
    <lineage>
        <taxon>Bacteria</taxon>
        <taxon>Bacillati</taxon>
        <taxon>Bacillota</taxon>
        <taxon>Bacilli</taxon>
        <taxon>Lactobacillales</taxon>
        <taxon>Lactobacillaceae</taxon>
        <taxon>Levilactobacillus</taxon>
    </lineage>
</organism>
<dbReference type="Gene3D" id="1.10.10.10">
    <property type="entry name" value="Winged helix-like DNA-binding domain superfamily/Winged helix DNA-binding domain"/>
    <property type="match status" value="2"/>
</dbReference>
<dbReference type="GO" id="GO:0051301">
    <property type="term" value="P:cell division"/>
    <property type="evidence" value="ECO:0007669"/>
    <property type="project" value="UniProtKB-KW"/>
</dbReference>
<evidence type="ECO:0000256" key="5">
    <source>
        <dbReference type="HAMAP-Rule" id="MF_01804"/>
    </source>
</evidence>
<dbReference type="InterPro" id="IPR005234">
    <property type="entry name" value="ScpB_csome_segregation"/>
</dbReference>
<evidence type="ECO:0000256" key="3">
    <source>
        <dbReference type="ARBA" id="ARBA00022829"/>
    </source>
</evidence>
<dbReference type="GO" id="GO:0005737">
    <property type="term" value="C:cytoplasm"/>
    <property type="evidence" value="ECO:0007669"/>
    <property type="project" value="UniProtKB-SubCell"/>
</dbReference>
<dbReference type="AlphaFoldDB" id="A0A2V1N465"/>
<comment type="subcellular location">
    <subcellularLocation>
        <location evidence="5">Cytoplasm</location>
    </subcellularLocation>
    <text evidence="5">Associated with two foci at the outer edges of the nucleoid region in young cells, and at four foci within both cell halves in older cells.</text>
</comment>
<dbReference type="InterPro" id="IPR036390">
    <property type="entry name" value="WH_DNA-bd_sf"/>
</dbReference>
<dbReference type="GO" id="GO:0006260">
    <property type="term" value="P:DNA replication"/>
    <property type="evidence" value="ECO:0007669"/>
    <property type="project" value="UniProtKB-UniRule"/>
</dbReference>
<dbReference type="GO" id="GO:0051304">
    <property type="term" value="P:chromosome separation"/>
    <property type="evidence" value="ECO:0007669"/>
    <property type="project" value="InterPro"/>
</dbReference>